<dbReference type="RefSeq" id="WP_305750510.1">
    <property type="nucleotide sequence ID" value="NZ_JAUZEE010000008.1"/>
</dbReference>
<evidence type="ECO:0000313" key="5">
    <source>
        <dbReference type="Proteomes" id="UP001235760"/>
    </source>
</evidence>
<feature type="region of interest" description="Disordered" evidence="2">
    <location>
        <begin position="565"/>
        <end position="589"/>
    </location>
</feature>
<keyword evidence="3" id="KW-0812">Transmembrane</keyword>
<dbReference type="Proteomes" id="UP001235760">
    <property type="component" value="Unassembled WGS sequence"/>
</dbReference>
<proteinExistence type="predicted"/>
<name>A0ABT9G661_LEPDI</name>
<feature type="region of interest" description="Disordered" evidence="2">
    <location>
        <begin position="375"/>
        <end position="397"/>
    </location>
</feature>
<comment type="caution">
    <text evidence="4">The sequence shown here is derived from an EMBL/GenBank/DDBJ whole genome shotgun (WGS) entry which is preliminary data.</text>
</comment>
<feature type="compositionally biased region" description="Basic and acidic residues" evidence="2">
    <location>
        <begin position="375"/>
        <end position="384"/>
    </location>
</feature>
<feature type="transmembrane region" description="Helical" evidence="3">
    <location>
        <begin position="289"/>
        <end position="313"/>
    </location>
</feature>
<evidence type="ECO:0000313" key="4">
    <source>
        <dbReference type="EMBL" id="MDP4301970.1"/>
    </source>
</evidence>
<keyword evidence="3" id="KW-0472">Membrane</keyword>
<keyword evidence="3" id="KW-1133">Transmembrane helix</keyword>
<accession>A0ABT9G661</accession>
<keyword evidence="5" id="KW-1185">Reference proteome</keyword>
<evidence type="ECO:0000256" key="1">
    <source>
        <dbReference type="SAM" id="Coils"/>
    </source>
</evidence>
<sequence>MQASARVTHRRRQPEGWWALLAGALLAGTAQAQSIDIASARARVGAPIELVLRVRATDLEPGTSLQRCVQATVFHGNESGSVTTLRTGTVNWASDGEIRVTLSDDEPVREPVVRIRAALVCGARYTREFTLLVDPPLETAAVQPLSGRDGDAGIAAIQIEPGVSAEVGTGATAQPGNGTATLRALPPRTRADRSNRAAAASASASAPVRAVRAAEAPAPAAAAVAPSVTSTQAAAEMTAAVERLYQQIESMRDEQRQSQEALTALRARLDQTEHERDQAGDSAGTLRTALYVALGVLGVLLLPRLLGFGWILTRYLINQRRRRGTATPVGRDTTFELMEDDAQADAVVAPSRWAVSVAPSAWGRDAYSSRDVLHADPGPERGWNRDVPAPPPKVSTRTYVPVPQVLPDESTEFDPEGLDDSRHALLLEKIDAIAAEGAPGASATLLEGALKGRIGRSPGIYLRLLDHYRQLGQPANVERVLGELCGHYNVRADLSAADGHEGAPLEEHPDIWPAIRDAWHAHGVAALLAAVIRRPSFHTPLSLAAFREAVWLYAVARLRDEPVGRGGSGGGVAQHEPLQRVEQSVDVVS</sequence>
<protein>
    <submittedName>
        <fullName evidence="4">Uncharacterized protein</fullName>
    </submittedName>
</protein>
<feature type="region of interest" description="Disordered" evidence="2">
    <location>
        <begin position="168"/>
        <end position="204"/>
    </location>
</feature>
<organism evidence="4 5">
    <name type="scientific">Leptothrix discophora</name>
    <dbReference type="NCBI Taxonomy" id="89"/>
    <lineage>
        <taxon>Bacteria</taxon>
        <taxon>Pseudomonadati</taxon>
        <taxon>Pseudomonadota</taxon>
        <taxon>Betaproteobacteria</taxon>
        <taxon>Burkholderiales</taxon>
        <taxon>Sphaerotilaceae</taxon>
        <taxon>Leptothrix</taxon>
    </lineage>
</organism>
<dbReference type="EMBL" id="JAUZEE010000008">
    <property type="protein sequence ID" value="MDP4301970.1"/>
    <property type="molecule type" value="Genomic_DNA"/>
</dbReference>
<feature type="compositionally biased region" description="Polar residues" evidence="2">
    <location>
        <begin position="171"/>
        <end position="180"/>
    </location>
</feature>
<keyword evidence="1" id="KW-0175">Coiled coil</keyword>
<gene>
    <name evidence="4" type="ORF">Q8X39_15110</name>
</gene>
<feature type="coiled-coil region" evidence="1">
    <location>
        <begin position="234"/>
        <end position="282"/>
    </location>
</feature>
<evidence type="ECO:0000256" key="3">
    <source>
        <dbReference type="SAM" id="Phobius"/>
    </source>
</evidence>
<evidence type="ECO:0000256" key="2">
    <source>
        <dbReference type="SAM" id="MobiDB-lite"/>
    </source>
</evidence>
<reference evidence="4 5" key="1">
    <citation type="submission" date="2023-08" db="EMBL/GenBank/DDBJ databases">
        <authorList>
            <person name="Roldan D.M."/>
            <person name="Menes R.J."/>
        </authorList>
    </citation>
    <scope>NUCLEOTIDE SEQUENCE [LARGE SCALE GENOMIC DNA]</scope>
    <source>
        <strain evidence="4 5">CCM 2812</strain>
    </source>
</reference>